<protein>
    <submittedName>
        <fullName evidence="3">50S ribosomal protein L14e</fullName>
    </submittedName>
</protein>
<dbReference type="GO" id="GO:0005840">
    <property type="term" value="C:ribosome"/>
    <property type="evidence" value="ECO:0007669"/>
    <property type="project" value="UniProtKB-KW"/>
</dbReference>
<dbReference type="InterPro" id="IPR014722">
    <property type="entry name" value="Rib_uL2_dom2"/>
</dbReference>
<reference evidence="3" key="1">
    <citation type="submission" date="2020-07" db="EMBL/GenBank/DDBJ databases">
        <title>Huge and variable diversity of episymbiotic CPR bacteria and DPANN archaea in groundwater ecosystems.</title>
        <authorList>
            <person name="He C.Y."/>
            <person name="Keren R."/>
            <person name="Whittaker M."/>
            <person name="Farag I.F."/>
            <person name="Doudna J."/>
            <person name="Cate J.H.D."/>
            <person name="Banfield J.F."/>
        </authorList>
    </citation>
    <scope>NUCLEOTIDE SEQUENCE</scope>
    <source>
        <strain evidence="3">NC_groundwater_1296_Ag_S-0.2um_52_80</strain>
    </source>
</reference>
<dbReference type="Gene3D" id="2.30.30.30">
    <property type="match status" value="1"/>
</dbReference>
<keyword evidence="2" id="KW-0687">Ribonucleoprotein</keyword>
<dbReference type="AlphaFoldDB" id="A0A8T3YPV2"/>
<proteinExistence type="predicted"/>
<evidence type="ECO:0000313" key="3">
    <source>
        <dbReference type="EMBL" id="MBI4210199.1"/>
    </source>
</evidence>
<evidence type="ECO:0000256" key="2">
    <source>
        <dbReference type="ARBA" id="ARBA00023274"/>
    </source>
</evidence>
<dbReference type="NCBIfam" id="NF003320">
    <property type="entry name" value="PRK04333.1"/>
    <property type="match status" value="1"/>
</dbReference>
<dbReference type="Proteomes" id="UP000732298">
    <property type="component" value="Unassembled WGS sequence"/>
</dbReference>
<comment type="caution">
    <text evidence="3">The sequence shown here is derived from an EMBL/GenBank/DDBJ whole genome shotgun (WGS) entry which is preliminary data.</text>
</comment>
<dbReference type="EMBL" id="JACQPB010000023">
    <property type="protein sequence ID" value="MBI4210199.1"/>
    <property type="molecule type" value="Genomic_DNA"/>
</dbReference>
<accession>A0A8T3YPV2</accession>
<dbReference type="CDD" id="cd06088">
    <property type="entry name" value="KOW_RPL14"/>
    <property type="match status" value="1"/>
</dbReference>
<evidence type="ECO:0000256" key="1">
    <source>
        <dbReference type="ARBA" id="ARBA00022980"/>
    </source>
</evidence>
<gene>
    <name evidence="3" type="ORF">HY544_01685</name>
</gene>
<dbReference type="InterPro" id="IPR008991">
    <property type="entry name" value="Translation_prot_SH3-like_sf"/>
</dbReference>
<keyword evidence="1 3" id="KW-0689">Ribosomal protein</keyword>
<name>A0A8T3YPV2_9ARCH</name>
<evidence type="ECO:0000313" key="4">
    <source>
        <dbReference type="Proteomes" id="UP000732298"/>
    </source>
</evidence>
<dbReference type="GO" id="GO:1990904">
    <property type="term" value="C:ribonucleoprotein complex"/>
    <property type="evidence" value="ECO:0007669"/>
    <property type="project" value="UniProtKB-KW"/>
</dbReference>
<sequence>MRAFEVGSVCVKTMGREAGKSAVVLGVIDDNFVVVQGPEVRKRKCNVLHLVPVGKKISVSNEVTQKELKEKLA</sequence>
<dbReference type="SUPFAM" id="SSF50104">
    <property type="entry name" value="Translation proteins SH3-like domain"/>
    <property type="match status" value="1"/>
</dbReference>
<organism evidence="3 4">
    <name type="scientific">Candidatus Iainarchaeum sp</name>
    <dbReference type="NCBI Taxonomy" id="3101447"/>
    <lineage>
        <taxon>Archaea</taxon>
        <taxon>Candidatus Iainarchaeota</taxon>
        <taxon>Candidatus Iainarchaeia</taxon>
        <taxon>Candidatus Iainarchaeales</taxon>
        <taxon>Candidatus Iainarchaeaceae</taxon>
        <taxon>Candidatus Iainarchaeum</taxon>
    </lineage>
</organism>
<dbReference type="InterPro" id="IPR041985">
    <property type="entry name" value="Ribosomal_eL14_KOW"/>
</dbReference>